<dbReference type="RefSeq" id="XP_016605744.1">
    <property type="nucleotide sequence ID" value="XM_016755340.1"/>
</dbReference>
<protein>
    <submittedName>
        <fullName evidence="1">Uncharacterized protein</fullName>
    </submittedName>
</protein>
<dbReference type="AlphaFoldDB" id="A0A0L0H9Y0"/>
<evidence type="ECO:0000313" key="2">
    <source>
        <dbReference type="Proteomes" id="UP000053201"/>
    </source>
</evidence>
<reference evidence="1 2" key="1">
    <citation type="submission" date="2009-08" db="EMBL/GenBank/DDBJ databases">
        <title>The Genome Sequence of Spizellomyces punctatus strain DAOM BR117.</title>
        <authorList>
            <consortium name="The Broad Institute Genome Sequencing Platform"/>
            <person name="Russ C."/>
            <person name="Cuomo C."/>
            <person name="Shea T."/>
            <person name="Young S.K."/>
            <person name="Zeng Q."/>
            <person name="Koehrsen M."/>
            <person name="Haas B."/>
            <person name="Borodovsky M."/>
            <person name="Guigo R."/>
            <person name="Alvarado L."/>
            <person name="Berlin A."/>
            <person name="Bochicchio J."/>
            <person name="Borenstein D."/>
            <person name="Chapman S."/>
            <person name="Chen Z."/>
            <person name="Engels R."/>
            <person name="Freedman E."/>
            <person name="Gellesch M."/>
            <person name="Goldberg J."/>
            <person name="Griggs A."/>
            <person name="Gujja S."/>
            <person name="Heiman D."/>
            <person name="Hepburn T."/>
            <person name="Howarth C."/>
            <person name="Jen D."/>
            <person name="Larson L."/>
            <person name="Lewis B."/>
            <person name="Mehta T."/>
            <person name="Park D."/>
            <person name="Pearson M."/>
            <person name="Roberts A."/>
            <person name="Saif S."/>
            <person name="Shenoy N."/>
            <person name="Sisk P."/>
            <person name="Stolte C."/>
            <person name="Sykes S."/>
            <person name="Thomson T."/>
            <person name="Walk T."/>
            <person name="White J."/>
            <person name="Yandava C."/>
            <person name="Burger G."/>
            <person name="Gray M.W."/>
            <person name="Holland P.W.H."/>
            <person name="King N."/>
            <person name="Lang F.B.F."/>
            <person name="Roger A.J."/>
            <person name="Ruiz-Trillo I."/>
            <person name="Lander E."/>
            <person name="Nusbaum C."/>
        </authorList>
    </citation>
    <scope>NUCLEOTIDE SEQUENCE [LARGE SCALE GENOMIC DNA]</scope>
    <source>
        <strain evidence="1 2">DAOM BR117</strain>
    </source>
</reference>
<dbReference type="GeneID" id="27690405"/>
<gene>
    <name evidence="1" type="ORF">SPPG_07166</name>
</gene>
<keyword evidence="2" id="KW-1185">Reference proteome</keyword>
<dbReference type="EMBL" id="KQ257463">
    <property type="protein sequence ID" value="KNC97704.1"/>
    <property type="molecule type" value="Genomic_DNA"/>
</dbReference>
<proteinExistence type="predicted"/>
<dbReference type="Proteomes" id="UP000053201">
    <property type="component" value="Unassembled WGS sequence"/>
</dbReference>
<evidence type="ECO:0000313" key="1">
    <source>
        <dbReference type="EMBL" id="KNC97704.1"/>
    </source>
</evidence>
<organism evidence="1 2">
    <name type="scientific">Spizellomyces punctatus (strain DAOM BR117)</name>
    <dbReference type="NCBI Taxonomy" id="645134"/>
    <lineage>
        <taxon>Eukaryota</taxon>
        <taxon>Fungi</taxon>
        <taxon>Fungi incertae sedis</taxon>
        <taxon>Chytridiomycota</taxon>
        <taxon>Chytridiomycota incertae sedis</taxon>
        <taxon>Chytridiomycetes</taxon>
        <taxon>Spizellomycetales</taxon>
        <taxon>Spizellomycetaceae</taxon>
        <taxon>Spizellomyces</taxon>
    </lineage>
</organism>
<dbReference type="InParanoid" id="A0A0L0H9Y0"/>
<sequence>MYPNWDESIERPYFVREDGLFPTPGMVELALPYFKKGDDFADYLHEHDDDVSNALRSWSKDLKNAADKLWCTADILDEAKKNGTDDIFYAQAGTHHASISGLKEYWMETLSDLECHGPEEKKKYIEALGEYFKDMQFLLEEPARDI</sequence>
<name>A0A0L0H9Y0_SPIPD</name>
<dbReference type="VEuPathDB" id="FungiDB:SPPG_07166"/>
<dbReference type="OrthoDB" id="10366946at2759"/>
<accession>A0A0L0H9Y0</accession>